<dbReference type="Gene3D" id="3.20.20.80">
    <property type="entry name" value="Glycosidases"/>
    <property type="match status" value="1"/>
</dbReference>
<name>A0A9P0D9I6_9CUCU</name>
<evidence type="ECO:0000313" key="3">
    <source>
        <dbReference type="EMBL" id="CAH1114131.1"/>
    </source>
</evidence>
<dbReference type="OrthoDB" id="726732at2759"/>
<evidence type="ECO:0000256" key="2">
    <source>
        <dbReference type="SAM" id="Phobius"/>
    </source>
</evidence>
<dbReference type="GO" id="GO:0016020">
    <property type="term" value="C:membrane"/>
    <property type="evidence" value="ECO:0007669"/>
    <property type="project" value="InterPro"/>
</dbReference>
<dbReference type="PANTHER" id="PTHR46145">
    <property type="entry name" value="HEPARANASE"/>
    <property type="match status" value="1"/>
</dbReference>
<comment type="similarity">
    <text evidence="1">Belongs to the glycosyl hydrolase 79 family.</text>
</comment>
<dbReference type="FunFam" id="3.20.20.80:FF:000024">
    <property type="entry name" value="Heparanase 2"/>
    <property type="match status" value="1"/>
</dbReference>
<sequence length="526" mass="59917">MPSKLRRELDILNYTNSNVIENVGVIFLLLIFGITTFTLTYMTLIYVESQATIQVMYIQSDKPAVFETSPKFLSIGLDAKVIANGFHKFNMSDSKLIAMMKYLGPAYLRIGGNLADRVLFSLSNEIDEYSEDYYGYQYIENKNLDMLPNITLKASDWLKLNKLANNTNMEIFYGLNALLRSRNGTWDSRNAETMIKFSNDNRLKVNWELGNEPNSFRHKFNEAVNATQLAKDFATLRKILNKYSNYKYSLLVGPDVTRPQHNPESQIYLETFIKTGSASINKITWHQYYLNGHNTSTKDFLDPKVYDLLRYQINRVKEITNRTGKAIWLGETSSAYGGGAPLLSDRFISTFLWLDKLGLAAKLGVEVVMRQSIFYGNYSLLDDDYNPNPDWWISIIYKAFVGQKVIPFYNVTTAGVRLYAHCSTGSVSKGVTIFGFNVDRTYANVEIEGLFNTNGQVPQYAQEFLLHTGYLDSKDVFCNGKVLKMLPGNRLPNVFGVNKKISPYLSIPPFSLVFWIIPNVNVKACL</sequence>
<proteinExistence type="inferred from homology"/>
<dbReference type="AlphaFoldDB" id="A0A9P0D9I6"/>
<reference evidence="3" key="1">
    <citation type="submission" date="2022-01" db="EMBL/GenBank/DDBJ databases">
        <authorList>
            <person name="King R."/>
        </authorList>
    </citation>
    <scope>NUCLEOTIDE SEQUENCE</scope>
</reference>
<keyword evidence="2" id="KW-0812">Transmembrane</keyword>
<dbReference type="GO" id="GO:0005615">
    <property type="term" value="C:extracellular space"/>
    <property type="evidence" value="ECO:0007669"/>
    <property type="project" value="TreeGrafter"/>
</dbReference>
<keyword evidence="2" id="KW-0472">Membrane</keyword>
<dbReference type="GO" id="GO:0031012">
    <property type="term" value="C:extracellular matrix"/>
    <property type="evidence" value="ECO:0007669"/>
    <property type="project" value="TreeGrafter"/>
</dbReference>
<gene>
    <name evidence="3" type="ORF">PSYICH_LOCUS14586</name>
</gene>
<dbReference type="PANTHER" id="PTHR46145:SF4">
    <property type="entry name" value="HEPARANASE"/>
    <property type="match status" value="1"/>
</dbReference>
<dbReference type="EMBL" id="OV651820">
    <property type="protein sequence ID" value="CAH1114131.1"/>
    <property type="molecule type" value="Genomic_DNA"/>
</dbReference>
<dbReference type="Pfam" id="PF03662">
    <property type="entry name" value="Glyco_hydro_79n"/>
    <property type="match status" value="1"/>
</dbReference>
<accession>A0A9P0D9I6</accession>
<protein>
    <recommendedName>
        <fullName evidence="5">Heparanase</fullName>
    </recommendedName>
</protein>
<feature type="transmembrane region" description="Helical" evidence="2">
    <location>
        <begin position="23"/>
        <end position="47"/>
    </location>
</feature>
<evidence type="ECO:0000313" key="4">
    <source>
        <dbReference type="Proteomes" id="UP001153636"/>
    </source>
</evidence>
<keyword evidence="4" id="KW-1185">Reference proteome</keyword>
<evidence type="ECO:0008006" key="5">
    <source>
        <dbReference type="Google" id="ProtNLM"/>
    </source>
</evidence>
<dbReference type="GO" id="GO:0016798">
    <property type="term" value="F:hydrolase activity, acting on glycosyl bonds"/>
    <property type="evidence" value="ECO:0007669"/>
    <property type="project" value="InterPro"/>
</dbReference>
<evidence type="ECO:0000256" key="1">
    <source>
        <dbReference type="ARBA" id="ARBA00009800"/>
    </source>
</evidence>
<dbReference type="Proteomes" id="UP001153636">
    <property type="component" value="Chromosome 8"/>
</dbReference>
<dbReference type="InterPro" id="IPR017853">
    <property type="entry name" value="GH"/>
</dbReference>
<keyword evidence="2" id="KW-1133">Transmembrane helix</keyword>
<dbReference type="SUPFAM" id="SSF51445">
    <property type="entry name" value="(Trans)glycosidases"/>
    <property type="match status" value="1"/>
</dbReference>
<dbReference type="InterPro" id="IPR005199">
    <property type="entry name" value="Glyco_hydro_79"/>
</dbReference>
<organism evidence="3 4">
    <name type="scientific">Psylliodes chrysocephalus</name>
    <dbReference type="NCBI Taxonomy" id="3402493"/>
    <lineage>
        <taxon>Eukaryota</taxon>
        <taxon>Metazoa</taxon>
        <taxon>Ecdysozoa</taxon>
        <taxon>Arthropoda</taxon>
        <taxon>Hexapoda</taxon>
        <taxon>Insecta</taxon>
        <taxon>Pterygota</taxon>
        <taxon>Neoptera</taxon>
        <taxon>Endopterygota</taxon>
        <taxon>Coleoptera</taxon>
        <taxon>Polyphaga</taxon>
        <taxon>Cucujiformia</taxon>
        <taxon>Chrysomeloidea</taxon>
        <taxon>Chrysomelidae</taxon>
        <taxon>Galerucinae</taxon>
        <taxon>Alticini</taxon>
        <taxon>Psylliodes</taxon>
    </lineage>
</organism>